<feature type="compositionally biased region" description="Low complexity" evidence="1">
    <location>
        <begin position="1175"/>
        <end position="1188"/>
    </location>
</feature>
<feature type="region of interest" description="Disordered" evidence="1">
    <location>
        <begin position="1164"/>
        <end position="1193"/>
    </location>
</feature>
<dbReference type="InterPro" id="IPR059041">
    <property type="entry name" value="Ig_DLEC1_1"/>
</dbReference>
<dbReference type="Gene3D" id="2.60.40.10">
    <property type="entry name" value="Immunoglobulins"/>
    <property type="match status" value="7"/>
</dbReference>
<sequence>MHPGAQLHALHKAWHTHTHTPPPRHPAQSLTPSFFLTQDVSPLLASTFEDLYTRDVIGADMETNWIKSRGGDDVYRESFTEELQKVRSKCRLTETDIVEENIIWAQDRAKTEEERALNMLEADAGEDFHKIGLPPVTSSFRWIVDNELLRKNHLTCPDDYITDKLPVTRAPKGKSEPGYIKETFSFEQRVSSGSRYQMPAEIAHLQKISGSLPNVSLCTLTLPSTPDSSHQTKKTSKKTNASQKLAWKERKCKAEEGSKCSYLTKLEKKQNYLKNPRFFPPNALHGGKSLVISQEKVEQTIARRKGYAVYTMAIELQNITSTCHHVRLIPPSTSAFAIGPGKFPGKGGMIAPGMTCQYMVQFIPEYLGEYEDCILVETQVSEPLLIPVQAKRAPPVLTLPHIIDCGSCLVGRKKVTMILCRNEGIGTGKFCIMPKKAWPPPDFRDVDIVDFVIQDPFAIHPAVFELAPGQSTTVEVSTNCYRKYLYFTKCIRVGQLVALELLFVTGGESKPEPGEVTDVTAEHLIQFDPQNPHTTEEKKLIIRNTIHTELPFYWQIIKPNLKPLIPGETADFMKLKYSQDTESAFSLNPEQGVLLPHANHEFILTYTPQEVWLGIPSYLQTPAVYFYASHKILVDVIALEIEVKGSTEPFQLLLEPYAIIIPGENFIGVNVRKTFKMWNNSKSLIKYTWEKIMACDIMEVEPHTGVIGKVSHCEFELTVTGSKPGCISRNLQCEIEHCPEPVVLHVEAAFKGPLLYIDVPSLRLGLTKQGESVLRTFEIKNLCQLPAQWRMQESQVCLAERNEEVSPFTIQPSAGEIPPLGICSVSVQFTSLLCQRLQTVLELEVENGQASHLPVFVEVQTPQACLMTSHLVFSEIYSGVPAKATSKLFNQTLLPAKYLWGKLIGSQAAFCSATVLPASGTLGPNEEKEFCIEDERQMLQSPCDLLLDFGSEVAYKDIVKRQLILTNHTGISAPFKLEAEYFTGYSLTPEQGISGFSLSNPFIYLLHCGKLQHSTSIISDFAAAVLSHGKGVAFHIQPSTGTLKAFQQLIIEITAYNNMWGEYRDDLVCKVAILNRLPVQPGMFPLLNKSSMISDIHFYFLHVLTARFLPPRFGTHVSGGSPVFRRVRLNNASPFDIRLDWEIYNQEQDDKKLVDLLMFFGDPFPPKDMDENETESVGSTSESEISSDSDSKEKEIIIQEPTVQEIVSVLIRPHEGVPARNPYSITPRQIVVPGGGSISVCISFTPRVLPETVTEVQCEGFVLGFMSLDDKTSTNLSRELKLTNFGSFLHQVLTDSVMTQSLKLINCTKVPLYFRLLLSTPFSLSSTDPKKSTKTSHSKKDKKEQQPQLVLYPQQNMLVKVSFHTTLELLTYQHLPDTQLLPGFEVLQFENGERKLKFNQNLVIEHSNCTTQLVPVTAYLTVPVLELSCDTVDFKTCFVAQTKTEHVFLCNRSGCKSYWTALLDEQERHNDLEVFSVAPTNGILEAREGDPPTKEILQISFTAR</sequence>
<feature type="domain" description="Deleted in lung and esophageal cancer protein 1 Ig-like" evidence="2">
    <location>
        <begin position="308"/>
        <end position="386"/>
    </location>
</feature>
<dbReference type="Proteomes" id="UP000694567">
    <property type="component" value="Unplaced"/>
</dbReference>
<evidence type="ECO:0000313" key="4">
    <source>
        <dbReference type="Proteomes" id="UP000694567"/>
    </source>
</evidence>
<reference evidence="3" key="1">
    <citation type="submission" date="2025-08" db="UniProtKB">
        <authorList>
            <consortium name="Ensembl"/>
        </authorList>
    </citation>
    <scope>IDENTIFICATION</scope>
</reference>
<dbReference type="GO" id="GO:0015631">
    <property type="term" value="F:tubulin binding"/>
    <property type="evidence" value="ECO:0007669"/>
    <property type="project" value="TreeGrafter"/>
</dbReference>
<dbReference type="PANTHER" id="PTHR46348:SF1">
    <property type="entry name" value="DELETED IN LUNG AND ESOPHAGEAL CANCER PROTEIN 1"/>
    <property type="match status" value="1"/>
</dbReference>
<accession>A0A8C0FCA9</accession>
<reference evidence="3" key="2">
    <citation type="submission" date="2025-09" db="UniProtKB">
        <authorList>
            <consortium name="Ensembl"/>
        </authorList>
    </citation>
    <scope>IDENTIFICATION</scope>
</reference>
<proteinExistence type="predicted"/>
<evidence type="ECO:0000256" key="1">
    <source>
        <dbReference type="SAM" id="MobiDB-lite"/>
    </source>
</evidence>
<protein>
    <submittedName>
        <fullName evidence="3">DLEC1 cilia and flagella associated protein</fullName>
    </submittedName>
</protein>
<dbReference type="PANTHER" id="PTHR46348">
    <property type="entry name" value="DELETED IN LUNG AND ESOPHAGEAL CANCER PROTEIN 1"/>
    <property type="match status" value="1"/>
</dbReference>
<feature type="region of interest" description="Disordered" evidence="1">
    <location>
        <begin position="223"/>
        <end position="242"/>
    </location>
</feature>
<dbReference type="InterPro" id="IPR033304">
    <property type="entry name" value="DLEC1"/>
</dbReference>
<dbReference type="GO" id="GO:0008285">
    <property type="term" value="P:negative regulation of cell population proliferation"/>
    <property type="evidence" value="ECO:0007669"/>
    <property type="project" value="InterPro"/>
</dbReference>
<name>A0A8C0FCA9_BUBBB</name>
<organism evidence="3 4">
    <name type="scientific">Bubo bubo</name>
    <name type="common">Eurasian eagle-owl</name>
    <name type="synonym">Strix bubo</name>
    <dbReference type="NCBI Taxonomy" id="30461"/>
    <lineage>
        <taxon>Eukaryota</taxon>
        <taxon>Metazoa</taxon>
        <taxon>Chordata</taxon>
        <taxon>Craniata</taxon>
        <taxon>Vertebrata</taxon>
        <taxon>Euteleostomi</taxon>
        <taxon>Archelosauria</taxon>
        <taxon>Archosauria</taxon>
        <taxon>Dinosauria</taxon>
        <taxon>Saurischia</taxon>
        <taxon>Theropoda</taxon>
        <taxon>Coelurosauria</taxon>
        <taxon>Aves</taxon>
        <taxon>Neognathae</taxon>
        <taxon>Neoaves</taxon>
        <taxon>Telluraves</taxon>
        <taxon>Strigiformes</taxon>
        <taxon>Strigidae</taxon>
        <taxon>Bubo</taxon>
    </lineage>
</organism>
<dbReference type="GO" id="GO:0005737">
    <property type="term" value="C:cytoplasm"/>
    <property type="evidence" value="ECO:0007669"/>
    <property type="project" value="TreeGrafter"/>
</dbReference>
<evidence type="ECO:0000259" key="2">
    <source>
        <dbReference type="Pfam" id="PF23277"/>
    </source>
</evidence>
<feature type="region of interest" description="Disordered" evidence="1">
    <location>
        <begin position="1324"/>
        <end position="1346"/>
    </location>
</feature>
<dbReference type="Pfam" id="PF23316">
    <property type="entry name" value="Ig_DLEC1_6th"/>
    <property type="match status" value="1"/>
</dbReference>
<dbReference type="Pfam" id="PF23277">
    <property type="entry name" value="Ig_Dlec1_1"/>
    <property type="match status" value="1"/>
</dbReference>
<dbReference type="Ensembl" id="ENSBOBT00000017625.1">
    <property type="protein sequence ID" value="ENSBOBP00000017234.1"/>
    <property type="gene ID" value="ENSBOBG00000010743.1"/>
</dbReference>
<dbReference type="GO" id="GO:0005929">
    <property type="term" value="C:cilium"/>
    <property type="evidence" value="ECO:0007669"/>
    <property type="project" value="TreeGrafter"/>
</dbReference>
<evidence type="ECO:0000313" key="3">
    <source>
        <dbReference type="Ensembl" id="ENSBOBP00000017234.1"/>
    </source>
</evidence>
<keyword evidence="4" id="KW-1185">Reference proteome</keyword>
<dbReference type="InterPro" id="IPR013783">
    <property type="entry name" value="Ig-like_fold"/>
</dbReference>